<dbReference type="FunFam" id="3.40.1190.20:FF:000001">
    <property type="entry name" value="Phosphofructokinase"/>
    <property type="match status" value="1"/>
</dbReference>
<dbReference type="EMBL" id="SNZP01000002">
    <property type="protein sequence ID" value="TDR81949.1"/>
    <property type="molecule type" value="Genomic_DNA"/>
</dbReference>
<evidence type="ECO:0000313" key="8">
    <source>
        <dbReference type="EMBL" id="TDR81949.1"/>
    </source>
</evidence>
<keyword evidence="3" id="KW-0547">Nucleotide-binding</keyword>
<keyword evidence="9" id="KW-1185">Reference proteome</keyword>
<dbReference type="SUPFAM" id="SSF53613">
    <property type="entry name" value="Ribokinase-like"/>
    <property type="match status" value="1"/>
</dbReference>
<keyword evidence="4 8" id="KW-0418">Kinase</keyword>
<dbReference type="OrthoDB" id="9801219at2"/>
<dbReference type="InterPro" id="IPR022463">
    <property type="entry name" value="1-PFruKinase"/>
</dbReference>
<dbReference type="Proteomes" id="UP000295611">
    <property type="component" value="Unassembled WGS sequence"/>
</dbReference>
<organism evidence="8 9">
    <name type="scientific">Paludibacterium purpuratum</name>
    <dbReference type="NCBI Taxonomy" id="1144873"/>
    <lineage>
        <taxon>Bacteria</taxon>
        <taxon>Pseudomonadati</taxon>
        <taxon>Pseudomonadota</taxon>
        <taxon>Betaproteobacteria</taxon>
        <taxon>Neisseriales</taxon>
        <taxon>Chromobacteriaceae</taxon>
        <taxon>Paludibacterium</taxon>
    </lineage>
</organism>
<sequence length="314" mass="33138">MKVPVITVTLNPAIDQTIRLQALAHGAVNLALGVDSHPGGKGVNVASCLADGGTPVVATGILGRDNLEPFTKLFLDKGIDNRFTLQPGSTRVNIKLVTADDHSTTEINLPGATVLPTTFAAWLERMGELGEPGRFVVLSGSLPGGLPDDCYAALCARLAAERAYVVLDTSGEPLCRALAGTTLPYCIKPNRHELAQWAGRELPTLNDVIEEAHRLYCRGVCQVVVSLAEQGALFVGAPGVWHARMPALAPMSTVGAGDALLAGWLAAQHAGRDWEAAIRLAMAFASGKLTRIGPHLPDRATIEQLAREVMLAPV</sequence>
<evidence type="ECO:0000259" key="7">
    <source>
        <dbReference type="Pfam" id="PF00294"/>
    </source>
</evidence>
<dbReference type="InterPro" id="IPR017583">
    <property type="entry name" value="Tagatose/fructose_Pkinase"/>
</dbReference>
<feature type="domain" description="Carbohydrate kinase PfkB" evidence="7">
    <location>
        <begin position="9"/>
        <end position="295"/>
    </location>
</feature>
<dbReference type="GO" id="GO:0016052">
    <property type="term" value="P:carbohydrate catabolic process"/>
    <property type="evidence" value="ECO:0007669"/>
    <property type="project" value="UniProtKB-ARBA"/>
</dbReference>
<dbReference type="Pfam" id="PF00294">
    <property type="entry name" value="PfkB"/>
    <property type="match status" value="1"/>
</dbReference>
<evidence type="ECO:0000256" key="5">
    <source>
        <dbReference type="ARBA" id="ARBA00022840"/>
    </source>
</evidence>
<dbReference type="GO" id="GO:0044281">
    <property type="term" value="P:small molecule metabolic process"/>
    <property type="evidence" value="ECO:0007669"/>
    <property type="project" value="UniProtKB-ARBA"/>
</dbReference>
<dbReference type="InterPro" id="IPR029056">
    <property type="entry name" value="Ribokinase-like"/>
</dbReference>
<dbReference type="PANTHER" id="PTHR46566">
    <property type="entry name" value="1-PHOSPHOFRUCTOKINASE-RELATED"/>
    <property type="match status" value="1"/>
</dbReference>
<evidence type="ECO:0000256" key="4">
    <source>
        <dbReference type="ARBA" id="ARBA00022777"/>
    </source>
</evidence>
<protein>
    <recommendedName>
        <fullName evidence="6">Phosphofructokinase</fullName>
    </recommendedName>
</protein>
<evidence type="ECO:0000313" key="9">
    <source>
        <dbReference type="Proteomes" id="UP000295611"/>
    </source>
</evidence>
<dbReference type="CDD" id="cd01164">
    <property type="entry name" value="FruK_PfkB_like"/>
    <property type="match status" value="1"/>
</dbReference>
<evidence type="ECO:0000256" key="2">
    <source>
        <dbReference type="ARBA" id="ARBA00022679"/>
    </source>
</evidence>
<dbReference type="PIRSF" id="PIRSF000535">
    <property type="entry name" value="1PFK/6PFK/LacC"/>
    <property type="match status" value="1"/>
</dbReference>
<evidence type="ECO:0000256" key="6">
    <source>
        <dbReference type="PIRNR" id="PIRNR000535"/>
    </source>
</evidence>
<gene>
    <name evidence="8" type="ORF">DFP86_10259</name>
</gene>
<dbReference type="NCBIfam" id="TIGR03168">
    <property type="entry name" value="1-PFK"/>
    <property type="match status" value="1"/>
</dbReference>
<comment type="similarity">
    <text evidence="1 6">Belongs to the carbohydrate kinase PfkB family.</text>
</comment>
<dbReference type="PANTHER" id="PTHR46566:SF5">
    <property type="entry name" value="1-PHOSPHOFRUCTOKINASE"/>
    <property type="match status" value="1"/>
</dbReference>
<accession>A0A4V3DVR0</accession>
<keyword evidence="2 6" id="KW-0808">Transferase</keyword>
<dbReference type="AlphaFoldDB" id="A0A4V3DVR0"/>
<dbReference type="InterPro" id="IPR011611">
    <property type="entry name" value="PfkB_dom"/>
</dbReference>
<name>A0A4V3DVR0_9NEIS</name>
<keyword evidence="5" id="KW-0067">ATP-binding</keyword>
<dbReference type="GO" id="GO:0005524">
    <property type="term" value="F:ATP binding"/>
    <property type="evidence" value="ECO:0007669"/>
    <property type="project" value="UniProtKB-KW"/>
</dbReference>
<dbReference type="GO" id="GO:0008662">
    <property type="term" value="F:1-phosphofructokinase activity"/>
    <property type="evidence" value="ECO:0007669"/>
    <property type="project" value="InterPro"/>
</dbReference>
<dbReference type="Gene3D" id="3.40.1190.20">
    <property type="match status" value="1"/>
</dbReference>
<proteinExistence type="inferred from homology"/>
<evidence type="ECO:0000256" key="3">
    <source>
        <dbReference type="ARBA" id="ARBA00022741"/>
    </source>
</evidence>
<evidence type="ECO:0000256" key="1">
    <source>
        <dbReference type="ARBA" id="ARBA00010688"/>
    </source>
</evidence>
<comment type="caution">
    <text evidence="8">The sequence shown here is derived from an EMBL/GenBank/DDBJ whole genome shotgun (WGS) entry which is preliminary data.</text>
</comment>
<dbReference type="NCBIfam" id="TIGR03828">
    <property type="entry name" value="pfkB"/>
    <property type="match status" value="1"/>
</dbReference>
<dbReference type="GO" id="GO:0005829">
    <property type="term" value="C:cytosol"/>
    <property type="evidence" value="ECO:0007669"/>
    <property type="project" value="TreeGrafter"/>
</dbReference>
<dbReference type="RefSeq" id="WP_133678392.1">
    <property type="nucleotide sequence ID" value="NZ_SNZP01000002.1"/>
</dbReference>
<reference evidence="8 9" key="1">
    <citation type="submission" date="2019-03" db="EMBL/GenBank/DDBJ databases">
        <title>Genomic Encyclopedia of Type Strains, Phase III (KMG-III): the genomes of soil and plant-associated and newly described type strains.</title>
        <authorList>
            <person name="Whitman W."/>
        </authorList>
    </citation>
    <scope>NUCLEOTIDE SEQUENCE [LARGE SCALE GENOMIC DNA]</scope>
    <source>
        <strain evidence="8 9">CECT 8976</strain>
    </source>
</reference>